<feature type="domain" description="Calcineurin-like phosphoesterase" evidence="1">
    <location>
        <begin position="138"/>
        <end position="333"/>
    </location>
</feature>
<evidence type="ECO:0000313" key="2">
    <source>
        <dbReference type="EMBL" id="EMY35805.1"/>
    </source>
</evidence>
<dbReference type="GO" id="GO:0016787">
    <property type="term" value="F:hydrolase activity"/>
    <property type="evidence" value="ECO:0007669"/>
    <property type="project" value="UniProtKB-KW"/>
</dbReference>
<proteinExistence type="predicted"/>
<dbReference type="InterPro" id="IPR004843">
    <property type="entry name" value="Calcineurin-like_PHP"/>
</dbReference>
<gene>
    <name evidence="2" type="ORF">D477_002406</name>
</gene>
<dbReference type="InterPro" id="IPR029052">
    <property type="entry name" value="Metallo-depent_PP-like"/>
</dbReference>
<dbReference type="EMBL" id="ANPE02000061">
    <property type="protein sequence ID" value="EMY35805.1"/>
    <property type="molecule type" value="Genomic_DNA"/>
</dbReference>
<comment type="caution">
    <text evidence="2">The sequence shown here is derived from an EMBL/GenBank/DDBJ whole genome shotgun (WGS) entry which is preliminary data.</text>
</comment>
<dbReference type="AlphaFoldDB" id="N1V3B7"/>
<dbReference type="InterPro" id="IPR051918">
    <property type="entry name" value="STPP_CPPED1"/>
</dbReference>
<protein>
    <submittedName>
        <fullName evidence="2">Phosphohydrolase</fullName>
    </submittedName>
</protein>
<keyword evidence="3" id="KW-1185">Reference proteome</keyword>
<dbReference type="Proteomes" id="UP000010729">
    <property type="component" value="Unassembled WGS sequence"/>
</dbReference>
<dbReference type="PANTHER" id="PTHR43143:SF1">
    <property type="entry name" value="SERINE_THREONINE-PROTEIN PHOSPHATASE CPPED1"/>
    <property type="match status" value="1"/>
</dbReference>
<organism evidence="2 3">
    <name type="scientific">Arthrobacter crystallopoietes BAB-32</name>
    <dbReference type="NCBI Taxonomy" id="1246476"/>
    <lineage>
        <taxon>Bacteria</taxon>
        <taxon>Bacillati</taxon>
        <taxon>Actinomycetota</taxon>
        <taxon>Actinomycetes</taxon>
        <taxon>Micrococcales</taxon>
        <taxon>Micrococcaceae</taxon>
        <taxon>Crystallibacter</taxon>
    </lineage>
</organism>
<dbReference type="PANTHER" id="PTHR43143">
    <property type="entry name" value="METALLOPHOSPHOESTERASE, CALCINEURIN SUPERFAMILY"/>
    <property type="match status" value="1"/>
</dbReference>
<reference evidence="2 3" key="1">
    <citation type="journal article" date="2013" name="Genome Announc.">
        <title>Draft Genome Sequence of Arthrobacter crystallopoietes Strain BAB-32, Revealing Genes for Bioremediation.</title>
        <authorList>
            <person name="Joshi M.N."/>
            <person name="Pandit A.S."/>
            <person name="Sharma A."/>
            <person name="Pandya R.V."/>
            <person name="Desai S.M."/>
            <person name="Saxena A.K."/>
            <person name="Bagatharia S.B."/>
        </authorList>
    </citation>
    <scope>NUCLEOTIDE SEQUENCE [LARGE SCALE GENOMIC DNA]</scope>
    <source>
        <strain evidence="2 3">BAB-32</strain>
    </source>
</reference>
<keyword evidence="2" id="KW-0378">Hydrolase</keyword>
<dbReference type="SUPFAM" id="SSF56300">
    <property type="entry name" value="Metallo-dependent phosphatases"/>
    <property type="match status" value="1"/>
</dbReference>
<sequence length="429" mass="46941">MAVADSDEFADRGNAPHDFRTTLSSEEIKVAGESAIELSFDSHYRGWAGQSASVTVEFDGSGEQTEILRYDSSSVEDNYDGSVLNANETIAVDVPAGAKKAVFRWNFQAEANSWYWAIDSVSVRQALPETAEEPTSAWVVSDIQGEPGDLAHAFSDVNEVRPDAAGLLMVGDIVATGSEAQWAEIDKVMNDAEGILPGTVAAAIGNHESYTGEPWEVLRDRFLSFAERDRVWDEYVLEGAGGEVPVLVLGQESQRPPEVPMSAEQIDWLKERLAHWTKQGKQVLVISHFPLGDTASASWIPWYHNHYEHNDQLTGILGDYPNAVMLNGHTHYPFELGDWATQRRTDGGHPDGFWAVNTGAIQVEWDARGEDTAGISEIVTRNINRGLTVDVYEDRLVIEGRDFGVAGAGGTNDVNSVVRSVTIPNPLAK</sequence>
<accession>N1V3B7</accession>
<dbReference type="OrthoDB" id="9812856at2"/>
<evidence type="ECO:0000313" key="3">
    <source>
        <dbReference type="Proteomes" id="UP000010729"/>
    </source>
</evidence>
<evidence type="ECO:0000259" key="1">
    <source>
        <dbReference type="Pfam" id="PF00149"/>
    </source>
</evidence>
<name>N1V3B7_9MICC</name>
<dbReference type="Gene3D" id="3.60.21.10">
    <property type="match status" value="1"/>
</dbReference>
<dbReference type="Pfam" id="PF00149">
    <property type="entry name" value="Metallophos"/>
    <property type="match status" value="1"/>
</dbReference>